<dbReference type="InterPro" id="IPR000652">
    <property type="entry name" value="Triosephosphate_isomerase"/>
</dbReference>
<evidence type="ECO:0000313" key="3">
    <source>
        <dbReference type="Proteomes" id="UP000769766"/>
    </source>
</evidence>
<dbReference type="PROSITE" id="PS51440">
    <property type="entry name" value="TIM_2"/>
    <property type="match status" value="1"/>
</dbReference>
<dbReference type="Gene3D" id="3.20.20.70">
    <property type="entry name" value="Aldolase class I"/>
    <property type="match status" value="2"/>
</dbReference>
<dbReference type="InterPro" id="IPR013785">
    <property type="entry name" value="Aldolase_TIM"/>
</dbReference>
<dbReference type="Proteomes" id="UP000769766">
    <property type="component" value="Unassembled WGS sequence"/>
</dbReference>
<dbReference type="SUPFAM" id="SSF51351">
    <property type="entry name" value="Triosephosphate isomerase (TIM)"/>
    <property type="match status" value="1"/>
</dbReference>
<dbReference type="InterPro" id="IPR035990">
    <property type="entry name" value="TIM_sf"/>
</dbReference>
<name>A0A932CQF4_UNCTE</name>
<protein>
    <submittedName>
        <fullName evidence="2">Uncharacterized protein</fullName>
    </submittedName>
</protein>
<dbReference type="EMBL" id="JACPRF010000354">
    <property type="protein sequence ID" value="MBI2877509.1"/>
    <property type="molecule type" value="Genomic_DNA"/>
</dbReference>
<comment type="caution">
    <text evidence="2">The sequence shown here is derived from an EMBL/GenBank/DDBJ whole genome shotgun (WGS) entry which is preliminary data.</text>
</comment>
<keyword evidence="1" id="KW-0413">Isomerase</keyword>
<dbReference type="AlphaFoldDB" id="A0A932CQF4"/>
<sequence length="383" mass="43128">MYSRWPELIINLKQIVTGERIGKYVITAAQLARHYQHPLIVCTNNAEIQAAVEAIRNKDTSLFDFFHIFGQSIDPVAPGASWTGTTTPQAVAHLGAHGTLLNHYEDRIYGHNPGKRQKEMGERNDSPEDFRILKETLLEGLGVGLSVVVCADGPETAGEIAALVSGEEAKERIYANLFQRLRDHLVNQSYVDFEKVFGRFPEGLSRGSFRRMDFIDTFFGRLTKEASQRSYERFRGPFRLYQDLLKDAMEEILLVKLKEQLYEPVIAHTYRRISIAVEWDEFIGTGVSIVKEKPDIIRQSVQAVHEVNEAIPVYCGAGVETAEEILTAIRECGAAGSLAASAFAKPFRTVLYPGTDRINWEESLSWQESVERYLKTISESGHS</sequence>
<organism evidence="2 3">
    <name type="scientific">Tectimicrobiota bacterium</name>
    <dbReference type="NCBI Taxonomy" id="2528274"/>
    <lineage>
        <taxon>Bacteria</taxon>
        <taxon>Pseudomonadati</taxon>
        <taxon>Nitrospinota/Tectimicrobiota group</taxon>
        <taxon>Candidatus Tectimicrobiota</taxon>
    </lineage>
</organism>
<dbReference type="Pfam" id="PF00121">
    <property type="entry name" value="TIM"/>
    <property type="match status" value="2"/>
</dbReference>
<accession>A0A932CQF4</accession>
<reference evidence="2" key="1">
    <citation type="submission" date="2020-07" db="EMBL/GenBank/DDBJ databases">
        <title>Huge and variable diversity of episymbiotic CPR bacteria and DPANN archaea in groundwater ecosystems.</title>
        <authorList>
            <person name="He C.Y."/>
            <person name="Keren R."/>
            <person name="Whittaker M."/>
            <person name="Farag I.F."/>
            <person name="Doudna J."/>
            <person name="Cate J.H.D."/>
            <person name="Banfield J.F."/>
        </authorList>
    </citation>
    <scope>NUCLEOTIDE SEQUENCE</scope>
    <source>
        <strain evidence="2">NC_groundwater_672_Ag_B-0.1um_62_36</strain>
    </source>
</reference>
<proteinExistence type="predicted"/>
<evidence type="ECO:0000313" key="2">
    <source>
        <dbReference type="EMBL" id="MBI2877509.1"/>
    </source>
</evidence>
<dbReference type="GO" id="GO:0004807">
    <property type="term" value="F:triose-phosphate isomerase activity"/>
    <property type="evidence" value="ECO:0007669"/>
    <property type="project" value="InterPro"/>
</dbReference>
<gene>
    <name evidence="2" type="ORF">HYY20_11555</name>
</gene>
<evidence type="ECO:0000256" key="1">
    <source>
        <dbReference type="ARBA" id="ARBA00023235"/>
    </source>
</evidence>